<dbReference type="GO" id="GO:0000175">
    <property type="term" value="F:3'-5'-RNA exonuclease activity"/>
    <property type="evidence" value="ECO:0007669"/>
    <property type="project" value="InterPro"/>
</dbReference>
<dbReference type="GO" id="GO:0003676">
    <property type="term" value="F:nucleic acid binding"/>
    <property type="evidence" value="ECO:0007669"/>
    <property type="project" value="InterPro"/>
</dbReference>
<dbReference type="PROSITE" id="PS50800">
    <property type="entry name" value="SAP"/>
    <property type="match status" value="1"/>
</dbReference>
<organism evidence="8 9">
    <name type="scientific">Cercopithifilaria johnstoni</name>
    <dbReference type="NCBI Taxonomy" id="2874296"/>
    <lineage>
        <taxon>Eukaryota</taxon>
        <taxon>Metazoa</taxon>
        <taxon>Ecdysozoa</taxon>
        <taxon>Nematoda</taxon>
        <taxon>Chromadorea</taxon>
        <taxon>Rhabditida</taxon>
        <taxon>Spirurina</taxon>
        <taxon>Spiruromorpha</taxon>
        <taxon>Filarioidea</taxon>
        <taxon>Onchocercidae</taxon>
        <taxon>Cercopithifilaria</taxon>
    </lineage>
</organism>
<dbReference type="InterPro" id="IPR013520">
    <property type="entry name" value="Ribonucl_H"/>
</dbReference>
<evidence type="ECO:0000256" key="4">
    <source>
        <dbReference type="ARBA" id="ARBA00022801"/>
    </source>
</evidence>
<proteinExistence type="predicted"/>
<name>A0A8J2Q4B0_9BILA</name>
<keyword evidence="5" id="KW-0269">Exonuclease</keyword>
<evidence type="ECO:0000256" key="3">
    <source>
        <dbReference type="ARBA" id="ARBA00022722"/>
    </source>
</evidence>
<protein>
    <recommendedName>
        <fullName evidence="7">SAP domain-containing protein</fullName>
    </recommendedName>
</protein>
<dbReference type="GO" id="GO:0005737">
    <property type="term" value="C:cytoplasm"/>
    <property type="evidence" value="ECO:0007669"/>
    <property type="project" value="UniProtKB-SubCell"/>
</dbReference>
<dbReference type="SUPFAM" id="SSF68906">
    <property type="entry name" value="SAP domain"/>
    <property type="match status" value="1"/>
</dbReference>
<dbReference type="EMBL" id="CAKAEH010000666">
    <property type="protein sequence ID" value="CAG9531595.1"/>
    <property type="molecule type" value="Genomic_DNA"/>
</dbReference>
<evidence type="ECO:0000259" key="7">
    <source>
        <dbReference type="PROSITE" id="PS50800"/>
    </source>
</evidence>
<keyword evidence="9" id="KW-1185">Reference proteome</keyword>
<dbReference type="PANTHER" id="PTHR23044:SF61">
    <property type="entry name" value="3'-5' EXORIBONUCLEASE 1-RELATED"/>
    <property type="match status" value="1"/>
</dbReference>
<accession>A0A8J2Q4B0</accession>
<dbReference type="Gene3D" id="1.10.720.30">
    <property type="entry name" value="SAP domain"/>
    <property type="match status" value="1"/>
</dbReference>
<dbReference type="GO" id="GO:0031047">
    <property type="term" value="P:regulatory ncRNA-mediated gene silencing"/>
    <property type="evidence" value="ECO:0007669"/>
    <property type="project" value="UniProtKB-KW"/>
</dbReference>
<dbReference type="Pfam" id="PF02037">
    <property type="entry name" value="SAP"/>
    <property type="match status" value="1"/>
</dbReference>
<evidence type="ECO:0000313" key="9">
    <source>
        <dbReference type="Proteomes" id="UP000746747"/>
    </source>
</evidence>
<dbReference type="InterPro" id="IPR036361">
    <property type="entry name" value="SAP_dom_sf"/>
</dbReference>
<dbReference type="CDD" id="cd06133">
    <property type="entry name" value="ERI-1_3'hExo_like"/>
    <property type="match status" value="1"/>
</dbReference>
<dbReference type="Proteomes" id="UP000746747">
    <property type="component" value="Unassembled WGS sequence"/>
</dbReference>
<dbReference type="InterPro" id="IPR047201">
    <property type="entry name" value="ERI-1_3'hExo-like"/>
</dbReference>
<dbReference type="PANTHER" id="PTHR23044">
    <property type="entry name" value="3'-5' EXONUCLEASE ERI1-RELATED"/>
    <property type="match status" value="1"/>
</dbReference>
<comment type="caution">
    <text evidence="8">The sequence shown here is derived from an EMBL/GenBank/DDBJ whole genome shotgun (WGS) entry which is preliminary data.</text>
</comment>
<evidence type="ECO:0000313" key="8">
    <source>
        <dbReference type="EMBL" id="CAG9531595.1"/>
    </source>
</evidence>
<dbReference type="AlphaFoldDB" id="A0A8J2Q4B0"/>
<dbReference type="InterPro" id="IPR051274">
    <property type="entry name" value="3-5_Exoribonuclease"/>
</dbReference>
<dbReference type="SUPFAM" id="SSF53098">
    <property type="entry name" value="Ribonuclease H-like"/>
    <property type="match status" value="1"/>
</dbReference>
<dbReference type="SMART" id="SM00479">
    <property type="entry name" value="EXOIII"/>
    <property type="match status" value="1"/>
</dbReference>
<evidence type="ECO:0000256" key="2">
    <source>
        <dbReference type="ARBA" id="ARBA00022490"/>
    </source>
</evidence>
<keyword evidence="3" id="KW-0540">Nuclease</keyword>
<keyword evidence="6" id="KW-0943">RNA-mediated gene silencing</keyword>
<dbReference type="InterPro" id="IPR003034">
    <property type="entry name" value="SAP_dom"/>
</dbReference>
<dbReference type="InterPro" id="IPR012337">
    <property type="entry name" value="RNaseH-like_sf"/>
</dbReference>
<dbReference type="Gene3D" id="3.30.420.10">
    <property type="entry name" value="Ribonuclease H-like superfamily/Ribonuclease H"/>
    <property type="match status" value="1"/>
</dbReference>
<dbReference type="OrthoDB" id="5775694at2759"/>
<gene>
    <name evidence="8" type="ORF">CJOHNSTONI_LOCUS1979</name>
</gene>
<feature type="domain" description="SAP" evidence="7">
    <location>
        <begin position="75"/>
        <end position="109"/>
    </location>
</feature>
<dbReference type="SMART" id="SM00513">
    <property type="entry name" value="SAP"/>
    <property type="match status" value="1"/>
</dbReference>
<evidence type="ECO:0000256" key="6">
    <source>
        <dbReference type="ARBA" id="ARBA00023158"/>
    </source>
</evidence>
<keyword evidence="2" id="KW-0963">Cytoplasm</keyword>
<sequence length="385" mass="45195">MSSAESLSDSEGLEKFYELLIEASQKVQELQLKDRGNTKINAVEDDNAPYVLPVVPYKEPLRKNQKNVIHVMKRLHSMTTAEMQKELKKAHIDSRGKRSELYNRLKKYFRKEFAVIKSAEPLRNKTEIFYDYFVVIDFECTCEADLYDYNHEIIEFPAILVDVRKKEIVDIFHSYVRPVVNPQLSEFCSAFTGITQEMVEKSLPFIDVLDSFRAWMQLHRLGQKDVRYAFVTDGPWDIAKFFQMQCIQSKLSAVPHDFRFYINIRRSFANKYCKKHSTQKINLVGMLTSLNMKFEGRQHCGLDDSKNIARIVIKMLEDRSELRVNEKLVWAKEGERAKVLLSDMTKEDRDRRVWRDNLPYIVQQISRDSFISGEYLDCDTCDEGD</sequence>
<dbReference type="Pfam" id="PF00929">
    <property type="entry name" value="RNase_T"/>
    <property type="match status" value="1"/>
</dbReference>
<comment type="subcellular location">
    <subcellularLocation>
        <location evidence="1">Cytoplasm</location>
    </subcellularLocation>
</comment>
<reference evidence="8" key="1">
    <citation type="submission" date="2021-09" db="EMBL/GenBank/DDBJ databases">
        <authorList>
            <consortium name="Pathogen Informatics"/>
        </authorList>
    </citation>
    <scope>NUCLEOTIDE SEQUENCE</scope>
</reference>
<dbReference type="InterPro" id="IPR036397">
    <property type="entry name" value="RNaseH_sf"/>
</dbReference>
<evidence type="ECO:0000256" key="5">
    <source>
        <dbReference type="ARBA" id="ARBA00022839"/>
    </source>
</evidence>
<evidence type="ECO:0000256" key="1">
    <source>
        <dbReference type="ARBA" id="ARBA00004496"/>
    </source>
</evidence>
<keyword evidence="4" id="KW-0378">Hydrolase</keyword>